<feature type="compositionally biased region" description="Polar residues" evidence="1">
    <location>
        <begin position="138"/>
        <end position="148"/>
    </location>
</feature>
<sequence length="167" mass="17699">MSGPLLQRLATDALQAASIGKALPALAASVPKMIPDGSTATRRCSIHDEPRIDAQSKLRCISRQRTPLPNKPQKQLRHGACAPAGESKETFPSQSLPSLRSTFGELGDLHPERSSEQDLGRFSPGPFSTFPTSPATSLGHSFSLNTNPPSSPPDGHRALSPQSLDAV</sequence>
<evidence type="ECO:0000313" key="3">
    <source>
        <dbReference type="Proteomes" id="UP000030663"/>
    </source>
</evidence>
<dbReference type="HOGENOM" id="CLU_1594632_0_0_1"/>
<reference evidence="2 3" key="1">
    <citation type="submission" date="2011-11" db="EMBL/GenBank/DDBJ databases">
        <title>The Genome Sequence of Fusarium oxysporum PHW815.</title>
        <authorList>
            <consortium name="The Broad Institute Genome Sequencing Platform"/>
            <person name="Ma L.-J."/>
            <person name="Gale L.R."/>
            <person name="Schwartz D.C."/>
            <person name="Zhou S."/>
            <person name="Corby-Kistler H."/>
            <person name="Young S.K."/>
            <person name="Zeng Q."/>
            <person name="Gargeya S."/>
            <person name="Fitzgerald M."/>
            <person name="Haas B."/>
            <person name="Abouelleil A."/>
            <person name="Alvarado L."/>
            <person name="Arachchi H.M."/>
            <person name="Berlin A."/>
            <person name="Brown A."/>
            <person name="Chapman S.B."/>
            <person name="Chen Z."/>
            <person name="Dunbar C."/>
            <person name="Freedman E."/>
            <person name="Gearin G."/>
            <person name="Goldberg J."/>
            <person name="Griggs A."/>
            <person name="Gujja S."/>
            <person name="Heiman D."/>
            <person name="Howarth C."/>
            <person name="Larson L."/>
            <person name="Lui A."/>
            <person name="MacDonald P.J.P."/>
            <person name="Montmayeur A."/>
            <person name="Murphy C."/>
            <person name="Neiman D."/>
            <person name="Pearson M."/>
            <person name="Priest M."/>
            <person name="Roberts A."/>
            <person name="Saif S."/>
            <person name="Shea T."/>
            <person name="Shenoy N."/>
            <person name="Sisk P."/>
            <person name="Stolte C."/>
            <person name="Sykes S."/>
            <person name="Wortman J."/>
            <person name="Nusbaum C."/>
            <person name="Birren B."/>
        </authorList>
    </citation>
    <scope>NUCLEOTIDE SEQUENCE [LARGE SCALE GENOMIC DNA]</scope>
    <source>
        <strain evidence="2 3">54005</strain>
    </source>
</reference>
<evidence type="ECO:0000256" key="1">
    <source>
        <dbReference type="SAM" id="MobiDB-lite"/>
    </source>
</evidence>
<name>X0BPD9_FUSOX</name>
<gene>
    <name evidence="2" type="ORF">FOQG_14791</name>
</gene>
<protein>
    <submittedName>
        <fullName evidence="2">Uncharacterized protein</fullName>
    </submittedName>
</protein>
<feature type="compositionally biased region" description="Basic and acidic residues" evidence="1">
    <location>
        <begin position="107"/>
        <end position="119"/>
    </location>
</feature>
<accession>X0BPD9</accession>
<dbReference type="OrthoDB" id="6077919at2759"/>
<dbReference type="EMBL" id="JH658437">
    <property type="protein sequence ID" value="EXK80758.1"/>
    <property type="molecule type" value="Genomic_DNA"/>
</dbReference>
<dbReference type="Proteomes" id="UP000030663">
    <property type="component" value="Unassembled WGS sequence"/>
</dbReference>
<proteinExistence type="predicted"/>
<evidence type="ECO:0000313" key="2">
    <source>
        <dbReference type="EMBL" id="EXK80758.1"/>
    </source>
</evidence>
<feature type="region of interest" description="Disordered" evidence="1">
    <location>
        <begin position="57"/>
        <end position="167"/>
    </location>
</feature>
<dbReference type="AlphaFoldDB" id="X0BPD9"/>
<feature type="compositionally biased region" description="Low complexity" evidence="1">
    <location>
        <begin position="122"/>
        <end position="137"/>
    </location>
</feature>
<feature type="compositionally biased region" description="Polar residues" evidence="1">
    <location>
        <begin position="90"/>
        <end position="101"/>
    </location>
</feature>
<keyword evidence="3" id="KW-1185">Reference proteome</keyword>
<organism evidence="2 3">
    <name type="scientific">Fusarium oxysporum f. sp. raphani 54005</name>
    <dbReference type="NCBI Taxonomy" id="1089458"/>
    <lineage>
        <taxon>Eukaryota</taxon>
        <taxon>Fungi</taxon>
        <taxon>Dikarya</taxon>
        <taxon>Ascomycota</taxon>
        <taxon>Pezizomycotina</taxon>
        <taxon>Sordariomycetes</taxon>
        <taxon>Hypocreomycetidae</taxon>
        <taxon>Hypocreales</taxon>
        <taxon>Nectriaceae</taxon>
        <taxon>Fusarium</taxon>
        <taxon>Fusarium oxysporum species complex</taxon>
    </lineage>
</organism>